<dbReference type="PANTHER" id="PTHR22907">
    <property type="entry name" value="GH04558P"/>
    <property type="match status" value="1"/>
</dbReference>
<dbReference type="InterPro" id="IPR057475">
    <property type="entry name" value="CUT_C"/>
</dbReference>
<dbReference type="InterPro" id="IPR001507">
    <property type="entry name" value="ZP_dom"/>
</dbReference>
<feature type="domain" description="ZP" evidence="3">
    <location>
        <begin position="1"/>
        <end position="110"/>
    </location>
</feature>
<dbReference type="PANTHER" id="PTHR22907:SF60">
    <property type="entry name" value="CUTICLIN-3"/>
    <property type="match status" value="1"/>
</dbReference>
<evidence type="ECO:0000256" key="2">
    <source>
        <dbReference type="SAM" id="SignalP"/>
    </source>
</evidence>
<dbReference type="Pfam" id="PF25301">
    <property type="entry name" value="CUT_C"/>
    <property type="match status" value="1"/>
</dbReference>
<name>A0A1I7XU37_HETBA</name>
<evidence type="ECO:0000259" key="3">
    <source>
        <dbReference type="PROSITE" id="PS51034"/>
    </source>
</evidence>
<keyword evidence="4" id="KW-1185">Reference proteome</keyword>
<evidence type="ECO:0000256" key="1">
    <source>
        <dbReference type="ARBA" id="ARBA00022729"/>
    </source>
</evidence>
<accession>A0A1I7XU37</accession>
<reference evidence="5" key="1">
    <citation type="submission" date="2016-11" db="UniProtKB">
        <authorList>
            <consortium name="WormBaseParasite"/>
        </authorList>
    </citation>
    <scope>IDENTIFICATION</scope>
</reference>
<protein>
    <submittedName>
        <fullName evidence="5">ZP domain-containing protein</fullName>
    </submittedName>
</protein>
<dbReference type="WBParaSite" id="Hba_21335">
    <property type="protein sequence ID" value="Hba_21335"/>
    <property type="gene ID" value="Hba_21335"/>
</dbReference>
<dbReference type="AlphaFoldDB" id="A0A1I7XU37"/>
<sequence length="110" mass="11959">MLLLLLPLLVSAHSRSAPPTELTDVKSVEPPARCKFSVHKDGPGGEPVSGTALDVQLFYSIRCERVEGFCLIVSNCTVSADEPGFKPYAIIDQNGCTLEPSLYEDIRVHT</sequence>
<keyword evidence="1 2" id="KW-0732">Signal</keyword>
<organism evidence="4 5">
    <name type="scientific">Heterorhabditis bacteriophora</name>
    <name type="common">Entomopathogenic nematode worm</name>
    <dbReference type="NCBI Taxonomy" id="37862"/>
    <lineage>
        <taxon>Eukaryota</taxon>
        <taxon>Metazoa</taxon>
        <taxon>Ecdysozoa</taxon>
        <taxon>Nematoda</taxon>
        <taxon>Chromadorea</taxon>
        <taxon>Rhabditida</taxon>
        <taxon>Rhabditina</taxon>
        <taxon>Rhabditomorpha</taxon>
        <taxon>Strongyloidea</taxon>
        <taxon>Heterorhabditidae</taxon>
        <taxon>Heterorhabditis</taxon>
    </lineage>
</organism>
<evidence type="ECO:0000313" key="5">
    <source>
        <dbReference type="WBParaSite" id="Hba_21335"/>
    </source>
</evidence>
<dbReference type="PROSITE" id="PS51034">
    <property type="entry name" value="ZP_2"/>
    <property type="match status" value="1"/>
</dbReference>
<feature type="signal peptide" evidence="2">
    <location>
        <begin position="1"/>
        <end position="16"/>
    </location>
</feature>
<dbReference type="InterPro" id="IPR051962">
    <property type="entry name" value="Cuticlin"/>
</dbReference>
<dbReference type="Proteomes" id="UP000095283">
    <property type="component" value="Unplaced"/>
</dbReference>
<evidence type="ECO:0000313" key="4">
    <source>
        <dbReference type="Proteomes" id="UP000095283"/>
    </source>
</evidence>
<feature type="chain" id="PRO_5009311472" evidence="2">
    <location>
        <begin position="17"/>
        <end position="110"/>
    </location>
</feature>
<proteinExistence type="predicted"/>